<proteinExistence type="predicted"/>
<protein>
    <recommendedName>
        <fullName evidence="3">NudC domain-containing protein 1</fullName>
    </recommendedName>
</protein>
<dbReference type="InterPro" id="IPR007052">
    <property type="entry name" value="CS_dom"/>
</dbReference>
<feature type="domain" description="CS" evidence="6">
    <location>
        <begin position="167"/>
        <end position="290"/>
    </location>
</feature>
<dbReference type="PANTHER" id="PTHR21664:SF1">
    <property type="entry name" value="NUDC DOMAIN-CONTAINING PROTEIN 1"/>
    <property type="match status" value="1"/>
</dbReference>
<sequence length="433" mass="49552">MDYFEGRLDSISEVWRLPNRSNKKVGRFNITVSFPDDKHAVVSDGCQTLHIVKTGDRKSSETWNPLFTYNPFDGKASPEFSVLDSIIYKVGDHKWLTFQGEGTEEIKWTFKNQKTLLGHTGVEYAHLEPGGTGIYVASDSKFYMVIDTEKAIDVQAHYAKSKRSEDKGKPEYLWTQTMEEVKIWFRVPSTITKRDVDIEIKKESIIVTHKGRCVLEGPLNNQVEVEGSYWIIDTPKCLPPDAPIDTPEIHGSAEDATDPKRYKVLEIVLEKKEKDGADPGQSDAYDPRELEECDEYPADSSCLIRIDRTLQRISHVASLGSHQWLFKVRLQPNIPPAICVRHDVDGIIWKPQLLSRPQPESELSIENVKWECEHVNTFSALGYVQASKQQRKYTLCSSDVSYVAICDVKKHIYVYCQPQKLRHVFETEEPDNK</sequence>
<accession>A0A1D2M4K6</accession>
<dbReference type="CDD" id="cd06467">
    <property type="entry name" value="p23_NUDC_like"/>
    <property type="match status" value="1"/>
</dbReference>
<evidence type="ECO:0000259" key="6">
    <source>
        <dbReference type="PROSITE" id="PS51203"/>
    </source>
</evidence>
<evidence type="ECO:0000313" key="7">
    <source>
        <dbReference type="EMBL" id="ODM87908.1"/>
    </source>
</evidence>
<dbReference type="AlphaFoldDB" id="A0A1D2M4K6"/>
<dbReference type="OMA" id="XLEISLI"/>
<dbReference type="Pfam" id="PF04969">
    <property type="entry name" value="CS"/>
    <property type="match status" value="1"/>
</dbReference>
<dbReference type="OrthoDB" id="428655at2759"/>
<organism evidence="7 8">
    <name type="scientific">Orchesella cincta</name>
    <name type="common">Springtail</name>
    <name type="synonym">Podura cincta</name>
    <dbReference type="NCBI Taxonomy" id="48709"/>
    <lineage>
        <taxon>Eukaryota</taxon>
        <taxon>Metazoa</taxon>
        <taxon>Ecdysozoa</taxon>
        <taxon>Arthropoda</taxon>
        <taxon>Hexapoda</taxon>
        <taxon>Collembola</taxon>
        <taxon>Entomobryomorpha</taxon>
        <taxon>Entomobryoidea</taxon>
        <taxon>Orchesellidae</taxon>
        <taxon>Orchesellinae</taxon>
        <taxon>Orchesella</taxon>
    </lineage>
</organism>
<keyword evidence="4" id="KW-0963">Cytoplasm</keyword>
<dbReference type="PROSITE" id="PS51203">
    <property type="entry name" value="CS"/>
    <property type="match status" value="1"/>
</dbReference>
<evidence type="ECO:0000256" key="5">
    <source>
        <dbReference type="ARBA" id="ARBA00023242"/>
    </source>
</evidence>
<evidence type="ECO:0000256" key="3">
    <source>
        <dbReference type="ARBA" id="ARBA00018915"/>
    </source>
</evidence>
<evidence type="ECO:0000313" key="8">
    <source>
        <dbReference type="Proteomes" id="UP000094527"/>
    </source>
</evidence>
<evidence type="ECO:0000256" key="2">
    <source>
        <dbReference type="ARBA" id="ARBA00004496"/>
    </source>
</evidence>
<dbReference type="GO" id="GO:0005737">
    <property type="term" value="C:cytoplasm"/>
    <property type="evidence" value="ECO:0007669"/>
    <property type="project" value="UniProtKB-SubCell"/>
</dbReference>
<dbReference type="InterPro" id="IPR008978">
    <property type="entry name" value="HSP20-like_chaperone"/>
</dbReference>
<comment type="caution">
    <text evidence="7">The sequence shown here is derived from an EMBL/GenBank/DDBJ whole genome shotgun (WGS) entry which is preliminary data.</text>
</comment>
<name>A0A1D2M4K6_ORCCI</name>
<keyword evidence="8" id="KW-1185">Reference proteome</keyword>
<dbReference type="Proteomes" id="UP000094527">
    <property type="component" value="Unassembled WGS sequence"/>
</dbReference>
<reference evidence="7 8" key="1">
    <citation type="journal article" date="2016" name="Genome Biol. Evol.">
        <title>Gene Family Evolution Reflects Adaptation to Soil Environmental Stressors in the Genome of the Collembolan Orchesella cincta.</title>
        <authorList>
            <person name="Faddeeva-Vakhrusheva A."/>
            <person name="Derks M.F."/>
            <person name="Anvar S.Y."/>
            <person name="Agamennone V."/>
            <person name="Suring W."/>
            <person name="Smit S."/>
            <person name="van Straalen N.M."/>
            <person name="Roelofs D."/>
        </authorList>
    </citation>
    <scope>NUCLEOTIDE SEQUENCE [LARGE SCALE GENOMIC DNA]</scope>
    <source>
        <tissue evidence="7">Mixed pool</tissue>
    </source>
</reference>
<dbReference type="PANTHER" id="PTHR21664">
    <property type="entry name" value="CHRONIC MYELOGENOUS LEUKEMIA TUMOR ANTIGEN 66"/>
    <property type="match status" value="1"/>
</dbReference>
<dbReference type="SUPFAM" id="SSF49764">
    <property type="entry name" value="HSP20-like chaperones"/>
    <property type="match status" value="1"/>
</dbReference>
<dbReference type="STRING" id="48709.A0A1D2M4K6"/>
<dbReference type="InterPro" id="IPR037895">
    <property type="entry name" value="NUDCD1"/>
</dbReference>
<dbReference type="Gene3D" id="2.60.40.790">
    <property type="match status" value="1"/>
</dbReference>
<gene>
    <name evidence="7" type="ORF">Ocin01_18777</name>
</gene>
<dbReference type="EMBL" id="LJIJ01004423">
    <property type="protein sequence ID" value="ODM87908.1"/>
    <property type="molecule type" value="Genomic_DNA"/>
</dbReference>
<evidence type="ECO:0000256" key="1">
    <source>
        <dbReference type="ARBA" id="ARBA00004123"/>
    </source>
</evidence>
<dbReference type="GO" id="GO:0005634">
    <property type="term" value="C:nucleus"/>
    <property type="evidence" value="ECO:0007669"/>
    <property type="project" value="UniProtKB-SubCell"/>
</dbReference>
<evidence type="ECO:0000256" key="4">
    <source>
        <dbReference type="ARBA" id="ARBA00022490"/>
    </source>
</evidence>
<comment type="subcellular location">
    <subcellularLocation>
        <location evidence="2">Cytoplasm</location>
    </subcellularLocation>
    <subcellularLocation>
        <location evidence="1">Nucleus</location>
    </subcellularLocation>
</comment>
<keyword evidence="5" id="KW-0539">Nucleus</keyword>